<dbReference type="GeneID" id="105362310"/>
<feature type="region of interest" description="Disordered" evidence="1">
    <location>
        <begin position="188"/>
        <end position="228"/>
    </location>
</feature>
<dbReference type="AlphaFoldDB" id="A0AAJ7DVL1"/>
<dbReference type="RefSeq" id="XP_011498030.1">
    <property type="nucleotide sequence ID" value="XM_011499728.1"/>
</dbReference>
<gene>
    <name evidence="3" type="primary">LOC105362310</name>
</gene>
<name>A0AAJ7DVL1_9HYME</name>
<feature type="compositionally biased region" description="Low complexity" evidence="1">
    <location>
        <begin position="188"/>
        <end position="219"/>
    </location>
</feature>
<sequence>MTNIKKLKSQQKLIKKEISTMNRSIPRIKDTEINELELILSHHDKDLYTRWIKSKWKFEAIEELMFNIQKKQLAMDTLNTLISRYLDKIKKNDVLTNDLPEENSINKNKSDSLLSSISSSPSKIPPPPPILPIPLTVTTLNRNNSKHSWVQRRFRAERRGNFGSVRPITEYQETEPYVFSLNLNNTRNNTSSNTSILKSQSSRLSTSSSNHILNSSSNNQIGTSENSTRQFKNDLELKPEIQSVFQALLGQRTIPLMITNG</sequence>
<feature type="compositionally biased region" description="Low complexity" evidence="1">
    <location>
        <begin position="103"/>
        <end position="122"/>
    </location>
</feature>
<evidence type="ECO:0000256" key="1">
    <source>
        <dbReference type="SAM" id="MobiDB-lite"/>
    </source>
</evidence>
<organism evidence="2 3">
    <name type="scientific">Ceratosolen solmsi marchali</name>
    <dbReference type="NCBI Taxonomy" id="326594"/>
    <lineage>
        <taxon>Eukaryota</taxon>
        <taxon>Metazoa</taxon>
        <taxon>Ecdysozoa</taxon>
        <taxon>Arthropoda</taxon>
        <taxon>Hexapoda</taxon>
        <taxon>Insecta</taxon>
        <taxon>Pterygota</taxon>
        <taxon>Neoptera</taxon>
        <taxon>Endopterygota</taxon>
        <taxon>Hymenoptera</taxon>
        <taxon>Apocrita</taxon>
        <taxon>Proctotrupomorpha</taxon>
        <taxon>Chalcidoidea</taxon>
        <taxon>Agaonidae</taxon>
        <taxon>Agaoninae</taxon>
        <taxon>Ceratosolen</taxon>
    </lineage>
</organism>
<protein>
    <submittedName>
        <fullName evidence="3">Uncharacterized SDCCAG3 family protein-like</fullName>
    </submittedName>
</protein>
<proteinExistence type="predicted"/>
<accession>A0AAJ7DVL1</accession>
<reference evidence="3" key="1">
    <citation type="submission" date="2025-08" db="UniProtKB">
        <authorList>
            <consortium name="RefSeq"/>
        </authorList>
    </citation>
    <scope>IDENTIFICATION</scope>
</reference>
<dbReference type="KEGG" id="csol:105362310"/>
<dbReference type="Proteomes" id="UP000695007">
    <property type="component" value="Unplaced"/>
</dbReference>
<keyword evidence="2" id="KW-1185">Reference proteome</keyword>
<evidence type="ECO:0000313" key="3">
    <source>
        <dbReference type="RefSeq" id="XP_011498030.1"/>
    </source>
</evidence>
<evidence type="ECO:0000313" key="2">
    <source>
        <dbReference type="Proteomes" id="UP000695007"/>
    </source>
</evidence>
<feature type="region of interest" description="Disordered" evidence="1">
    <location>
        <begin position="99"/>
        <end position="129"/>
    </location>
</feature>